<evidence type="ECO:0000256" key="9">
    <source>
        <dbReference type="SAM" id="SignalP"/>
    </source>
</evidence>
<evidence type="ECO:0000259" key="11">
    <source>
        <dbReference type="Pfam" id="PF05193"/>
    </source>
</evidence>
<dbReference type="EMBL" id="VLLC01000036">
    <property type="protein sequence ID" value="TWI65539.1"/>
    <property type="molecule type" value="Genomic_DNA"/>
</dbReference>
<dbReference type="InterPro" id="IPR001431">
    <property type="entry name" value="Pept_M16_Zn_BS"/>
</dbReference>
<dbReference type="InterPro" id="IPR011765">
    <property type="entry name" value="Pept_M16_N"/>
</dbReference>
<dbReference type="PROSITE" id="PS00143">
    <property type="entry name" value="INSULINASE"/>
    <property type="match status" value="1"/>
</dbReference>
<dbReference type="SUPFAM" id="SSF63411">
    <property type="entry name" value="LuxS/MPP-like metallohydrolase"/>
    <property type="match status" value="3"/>
</dbReference>
<sequence length="943" mass="105627">MRKAFLFFVCLIMLFISGSTQAFAGESSSGWVWERSDLSPDAKLVYGELPNGFRYALFPNDHPSGRLHLHLLVRSGSRHEAEGQEGLAHFLEHMAFNGSTHFPPGSLIHFFQKIGMNFGGDTNAHTAFDRTAYDIVLPEGKSDTLDQGLRIMADYAGELLFPAEEIERERGIVLAEKRDRNSPAYRMHRAEQAFLFRGTRIPQRPPIGLASVIRSADAKDFRAFYHAWYRPERMLLLGVGEMDPAEVQAKIHAAFGELKARGPLLPEPEIGHTDHRGLEFMYHNEPGSGELRLGISTVSSIKPYIHTVQSDKEALLRHMGMRMLAQRLERLKEAEVLPALSIAAFTHDLYGSIRLTDLRMVSRPDTWEENLKISTKTLREALVHGFTKGELERVRQEFIAWFEEGAEASVRRESGELAAELLRDFYMDQVPVSPVAMASLMIPFLEKAELSAVNRSFRQLWSGSHRLVRMLGEGVDLAEGQAKQRMRSIYLAAGDDVSKDTLWSESVTFPYLPAPEELAVVKKAWEDEGLGIRDVLLEDGTLIHIRQTDFEAGRVRMRVRLGTGRSGEPWPGLSYIATETLNLSGTGTLGREALEQALAGKRIALHMGMGPEEIFFDGEARRGDFATLLHLLRARLEDPGFREEAFELARNRYERELEQAAGSIDRTFRRENPCFFTEDDARLCPPDALPPWSLDDIRSWLAPVLASDPLEISLAGDMDVLEVEGLVRSILGKRSVSYGRINEPLAQGPVFTSGLLKTVRVNAHPPASLVQWGFPTGGSASSLEHRGLNLLAEIMRERLREEIRENMGIAYAPFAWHWHYTGWPDWGGIMAGVSVAPESAEEVSGRILSLAAGLGEGGLTPELLERVRGPLINNLETRQQNNMYWIMGVMDGSGEKPELREWARTLISDYMAWTAEDLSGLAARVLNPEKASLLRVETEKQQD</sequence>
<evidence type="ECO:0000256" key="7">
    <source>
        <dbReference type="ARBA" id="ARBA00023049"/>
    </source>
</evidence>
<proteinExistence type="inferred from homology"/>
<dbReference type="OrthoDB" id="9811314at2"/>
<keyword evidence="6" id="KW-0862">Zinc</keyword>
<feature type="domain" description="Peptidase M16 N-terminal" evidence="10">
    <location>
        <begin position="58"/>
        <end position="183"/>
    </location>
</feature>
<keyword evidence="7" id="KW-0482">Metalloprotease</keyword>
<protein>
    <submittedName>
        <fullName evidence="12">Zinc protease</fullName>
    </submittedName>
</protein>
<evidence type="ECO:0000256" key="6">
    <source>
        <dbReference type="ARBA" id="ARBA00022833"/>
    </source>
</evidence>
<name>A0A562R902_9BACT</name>
<dbReference type="Pfam" id="PF00675">
    <property type="entry name" value="Peptidase_M16"/>
    <property type="match status" value="1"/>
</dbReference>
<gene>
    <name evidence="12" type="ORF">LZ24_03040</name>
</gene>
<evidence type="ECO:0000256" key="3">
    <source>
        <dbReference type="ARBA" id="ARBA00022670"/>
    </source>
</evidence>
<dbReference type="Proteomes" id="UP000318307">
    <property type="component" value="Unassembled WGS sequence"/>
</dbReference>
<evidence type="ECO:0000313" key="13">
    <source>
        <dbReference type="Proteomes" id="UP000318307"/>
    </source>
</evidence>
<dbReference type="InterPro" id="IPR007863">
    <property type="entry name" value="Peptidase_M16_C"/>
</dbReference>
<reference evidence="12 13" key="1">
    <citation type="submission" date="2019-07" db="EMBL/GenBank/DDBJ databases">
        <title>Genome sequencing of 100 strains of the haloalkaliphilic chemolithoautotrophic sulfur-oxidizing bacterium Thioalkalivibrio.</title>
        <authorList>
            <person name="Muyzer G."/>
        </authorList>
    </citation>
    <scope>NUCLEOTIDE SEQUENCE [LARGE SCALE GENOMIC DNA]</scope>
    <source>
        <strain evidence="12 13">ASO4-4</strain>
    </source>
</reference>
<dbReference type="GO" id="GO:0006508">
    <property type="term" value="P:proteolysis"/>
    <property type="evidence" value="ECO:0007669"/>
    <property type="project" value="UniProtKB-KW"/>
</dbReference>
<keyword evidence="5" id="KW-0378">Hydrolase</keyword>
<organism evidence="12 13">
    <name type="scientific">Desulfobotulus alkaliphilus</name>
    <dbReference type="NCBI Taxonomy" id="622671"/>
    <lineage>
        <taxon>Bacteria</taxon>
        <taxon>Pseudomonadati</taxon>
        <taxon>Thermodesulfobacteriota</taxon>
        <taxon>Desulfobacteria</taxon>
        <taxon>Desulfobacterales</taxon>
        <taxon>Desulfobacteraceae</taxon>
        <taxon>Desulfobotulus</taxon>
    </lineage>
</organism>
<keyword evidence="13" id="KW-1185">Reference proteome</keyword>
<dbReference type="GO" id="GO:0046872">
    <property type="term" value="F:metal ion binding"/>
    <property type="evidence" value="ECO:0007669"/>
    <property type="project" value="UniProtKB-KW"/>
</dbReference>
<dbReference type="PANTHER" id="PTHR43690">
    <property type="entry name" value="NARDILYSIN"/>
    <property type="match status" value="1"/>
</dbReference>
<feature type="domain" description="Peptidase M16 C-terminal" evidence="11">
    <location>
        <begin position="692"/>
        <end position="868"/>
    </location>
</feature>
<evidence type="ECO:0000256" key="8">
    <source>
        <dbReference type="RuleBase" id="RU004447"/>
    </source>
</evidence>
<dbReference type="InterPro" id="IPR011249">
    <property type="entry name" value="Metalloenz_LuxS/M16"/>
</dbReference>
<evidence type="ECO:0000259" key="10">
    <source>
        <dbReference type="Pfam" id="PF00675"/>
    </source>
</evidence>
<feature type="domain" description="Peptidase M16 C-terminal" evidence="11">
    <location>
        <begin position="217"/>
        <end position="396"/>
    </location>
</feature>
<accession>A0A562R902</accession>
<dbReference type="Gene3D" id="3.30.830.10">
    <property type="entry name" value="Metalloenzyme, LuxS/M16 peptidase-like"/>
    <property type="match status" value="4"/>
</dbReference>
<evidence type="ECO:0000313" key="12">
    <source>
        <dbReference type="EMBL" id="TWI65539.1"/>
    </source>
</evidence>
<comment type="cofactor">
    <cofactor evidence="1">
        <name>Zn(2+)</name>
        <dbReference type="ChEBI" id="CHEBI:29105"/>
    </cofactor>
</comment>
<comment type="caution">
    <text evidence="12">The sequence shown here is derived from an EMBL/GenBank/DDBJ whole genome shotgun (WGS) entry which is preliminary data.</text>
</comment>
<dbReference type="PANTHER" id="PTHR43690:SF17">
    <property type="entry name" value="PROTEIN YHJJ"/>
    <property type="match status" value="1"/>
</dbReference>
<evidence type="ECO:0000256" key="4">
    <source>
        <dbReference type="ARBA" id="ARBA00022723"/>
    </source>
</evidence>
<feature type="chain" id="PRO_5022136919" evidence="9">
    <location>
        <begin position="25"/>
        <end position="943"/>
    </location>
</feature>
<evidence type="ECO:0000256" key="1">
    <source>
        <dbReference type="ARBA" id="ARBA00001947"/>
    </source>
</evidence>
<dbReference type="Pfam" id="PF05193">
    <property type="entry name" value="Peptidase_M16_C"/>
    <property type="match status" value="2"/>
</dbReference>
<dbReference type="GO" id="GO:0004222">
    <property type="term" value="F:metalloendopeptidase activity"/>
    <property type="evidence" value="ECO:0007669"/>
    <property type="project" value="InterPro"/>
</dbReference>
<dbReference type="RefSeq" id="WP_144686534.1">
    <property type="nucleotide sequence ID" value="NZ_VLLC01000036.1"/>
</dbReference>
<dbReference type="InterPro" id="IPR050626">
    <property type="entry name" value="Peptidase_M16"/>
</dbReference>
<dbReference type="AlphaFoldDB" id="A0A562R902"/>
<comment type="similarity">
    <text evidence="2 8">Belongs to the peptidase M16 family.</text>
</comment>
<evidence type="ECO:0000256" key="2">
    <source>
        <dbReference type="ARBA" id="ARBA00007261"/>
    </source>
</evidence>
<keyword evidence="9" id="KW-0732">Signal</keyword>
<keyword evidence="3 12" id="KW-0645">Protease</keyword>
<keyword evidence="4" id="KW-0479">Metal-binding</keyword>
<evidence type="ECO:0000256" key="5">
    <source>
        <dbReference type="ARBA" id="ARBA00022801"/>
    </source>
</evidence>
<feature type="signal peptide" evidence="9">
    <location>
        <begin position="1"/>
        <end position="24"/>
    </location>
</feature>